<dbReference type="GO" id="GO:0005829">
    <property type="term" value="C:cytosol"/>
    <property type="evidence" value="ECO:0007669"/>
    <property type="project" value="TreeGrafter"/>
</dbReference>
<evidence type="ECO:0000256" key="1">
    <source>
        <dbReference type="ARBA" id="ARBA00005351"/>
    </source>
</evidence>
<dbReference type="PANTHER" id="PTHR12875:SF0">
    <property type="entry name" value="GOLGI TO ER TRAFFIC PROTEIN 4 HOMOLOG"/>
    <property type="match status" value="1"/>
</dbReference>
<dbReference type="GO" id="GO:0045048">
    <property type="term" value="P:protein insertion into ER membrane"/>
    <property type="evidence" value="ECO:0007669"/>
    <property type="project" value="InterPro"/>
</dbReference>
<keyword evidence="4" id="KW-1185">Reference proteome</keyword>
<organism evidence="3 4">
    <name type="scientific">Chlamydomonas schloesseri</name>
    <dbReference type="NCBI Taxonomy" id="2026947"/>
    <lineage>
        <taxon>Eukaryota</taxon>
        <taxon>Viridiplantae</taxon>
        <taxon>Chlorophyta</taxon>
        <taxon>core chlorophytes</taxon>
        <taxon>Chlorophyceae</taxon>
        <taxon>CS clade</taxon>
        <taxon>Chlamydomonadales</taxon>
        <taxon>Chlamydomonadaceae</taxon>
        <taxon>Chlamydomonas</taxon>
    </lineage>
</organism>
<dbReference type="InterPro" id="IPR007317">
    <property type="entry name" value="GET4"/>
</dbReference>
<evidence type="ECO:0000313" key="4">
    <source>
        <dbReference type="Proteomes" id="UP000613740"/>
    </source>
</evidence>
<name>A0A836B5E1_9CHLO</name>
<accession>A0A836B5E1</accession>
<dbReference type="OrthoDB" id="10252405at2759"/>
<comment type="similarity">
    <text evidence="1">Belongs to the GET4 family.</text>
</comment>
<reference evidence="3" key="1">
    <citation type="journal article" date="2020" name="bioRxiv">
        <title>Comparative genomics of Chlamydomonas.</title>
        <authorList>
            <person name="Craig R.J."/>
            <person name="Hasan A.R."/>
            <person name="Ness R.W."/>
            <person name="Keightley P.D."/>
        </authorList>
    </citation>
    <scope>NUCLEOTIDE SEQUENCE</scope>
    <source>
        <strain evidence="3">CCAP 11/173</strain>
    </source>
</reference>
<feature type="region of interest" description="Disordered" evidence="2">
    <location>
        <begin position="105"/>
        <end position="129"/>
    </location>
</feature>
<evidence type="ECO:0000256" key="2">
    <source>
        <dbReference type="SAM" id="MobiDB-lite"/>
    </source>
</evidence>
<evidence type="ECO:0008006" key="5">
    <source>
        <dbReference type="Google" id="ProtNLM"/>
    </source>
</evidence>
<sequence>MAASVAKTLARIKGSVEEGAYYEAQQMYKTAFHRSKARNQLADALQILQEGAITQLAHGQVTCGVELGMLLIEAYTTAATPADEASVGRLLAIVLAFPPLPPAGSGSGAATSAPSTSAPAASSAGQGSNSPVVDECARFVASAVKWANKGGAIVSARGIHSAFAAYLWRNFGTEGFGRALLHFIRGDDAETFAQALHTCARQGPAEEVDLWLLRALLQVLTTANSHTRMGQLSQARALYDAFTAGLPTPLNTPTAHFAELMLLAVEHVPLSPHAHKMLQCAKQRYGDGVLRRDGQLAGQLERVEASYFGVRRRGAGGGSLGGLLGDLFKSLTEAH</sequence>
<proteinExistence type="inferred from homology"/>
<dbReference type="Proteomes" id="UP000613740">
    <property type="component" value="Unassembled WGS sequence"/>
</dbReference>
<dbReference type="PANTHER" id="PTHR12875">
    <property type="entry name" value="GOLGI TO ER TRAFFIC PROTEIN 4 HOMOLOG"/>
    <property type="match status" value="1"/>
</dbReference>
<protein>
    <recommendedName>
        <fullName evidence="5">Golgi to ER traffic protein 4</fullName>
    </recommendedName>
</protein>
<dbReference type="Pfam" id="PF04190">
    <property type="entry name" value="GET4"/>
    <property type="match status" value="1"/>
</dbReference>
<comment type="caution">
    <text evidence="3">The sequence shown here is derived from an EMBL/GenBank/DDBJ whole genome shotgun (WGS) entry which is preliminary data.</text>
</comment>
<dbReference type="EMBL" id="JAEHOD010000020">
    <property type="protein sequence ID" value="KAG2447789.1"/>
    <property type="molecule type" value="Genomic_DNA"/>
</dbReference>
<dbReference type="AlphaFoldDB" id="A0A836B5E1"/>
<gene>
    <name evidence="3" type="ORF">HYH02_007246</name>
</gene>
<feature type="compositionally biased region" description="Low complexity" evidence="2">
    <location>
        <begin position="108"/>
        <end position="129"/>
    </location>
</feature>
<dbReference type="InterPro" id="IPR011990">
    <property type="entry name" value="TPR-like_helical_dom_sf"/>
</dbReference>
<dbReference type="Gene3D" id="1.25.40.10">
    <property type="entry name" value="Tetratricopeptide repeat domain"/>
    <property type="match status" value="1"/>
</dbReference>
<evidence type="ECO:0000313" key="3">
    <source>
        <dbReference type="EMBL" id="KAG2447789.1"/>
    </source>
</evidence>